<dbReference type="AlphaFoldDB" id="A0A099ZEL7"/>
<name>A0A099ZEL7_TINGU</name>
<dbReference type="Proteomes" id="UP000053641">
    <property type="component" value="Unassembled WGS sequence"/>
</dbReference>
<feature type="non-terminal residue" evidence="1">
    <location>
        <position position="41"/>
    </location>
</feature>
<accession>A0A099ZEL7</accession>
<gene>
    <name evidence="1" type="ORF">N309_01758</name>
</gene>
<sequence>FATQYALDNCKEMSVPQLCSIIVSFARLNFQPSANEDFFSM</sequence>
<evidence type="ECO:0000313" key="1">
    <source>
        <dbReference type="EMBL" id="KGL79290.1"/>
    </source>
</evidence>
<keyword evidence="2" id="KW-1185">Reference proteome</keyword>
<organism evidence="1 2">
    <name type="scientific">Tinamus guttatus</name>
    <name type="common">White-throated tinamou</name>
    <dbReference type="NCBI Taxonomy" id="94827"/>
    <lineage>
        <taxon>Eukaryota</taxon>
        <taxon>Metazoa</taxon>
        <taxon>Chordata</taxon>
        <taxon>Craniata</taxon>
        <taxon>Vertebrata</taxon>
        <taxon>Euteleostomi</taxon>
        <taxon>Archelosauria</taxon>
        <taxon>Archosauria</taxon>
        <taxon>Dinosauria</taxon>
        <taxon>Saurischia</taxon>
        <taxon>Theropoda</taxon>
        <taxon>Coelurosauria</taxon>
        <taxon>Aves</taxon>
        <taxon>Palaeognathae</taxon>
        <taxon>Tinamiformes</taxon>
        <taxon>Tinamidae</taxon>
        <taxon>Tinamus</taxon>
    </lineage>
</organism>
<proteinExistence type="predicted"/>
<reference evidence="1 2" key="1">
    <citation type="submission" date="2014-06" db="EMBL/GenBank/DDBJ databases">
        <title>Genome evolution of avian class.</title>
        <authorList>
            <person name="Zhang G."/>
            <person name="Li C."/>
        </authorList>
    </citation>
    <scope>NUCLEOTIDE SEQUENCE [LARGE SCALE GENOMIC DNA]</scope>
    <source>
        <strain evidence="1">BGI_N309</strain>
    </source>
</reference>
<feature type="non-terminal residue" evidence="1">
    <location>
        <position position="1"/>
    </location>
</feature>
<dbReference type="EMBL" id="KL891983">
    <property type="protein sequence ID" value="KGL79290.1"/>
    <property type="molecule type" value="Genomic_DNA"/>
</dbReference>
<protein>
    <submittedName>
        <fullName evidence="1">Protein TBRG4</fullName>
    </submittedName>
</protein>
<evidence type="ECO:0000313" key="2">
    <source>
        <dbReference type="Proteomes" id="UP000053641"/>
    </source>
</evidence>